<organism evidence="1">
    <name type="scientific">Escherichia coli</name>
    <dbReference type="NCBI Taxonomy" id="562"/>
    <lineage>
        <taxon>Bacteria</taxon>
        <taxon>Pseudomonadati</taxon>
        <taxon>Pseudomonadota</taxon>
        <taxon>Gammaproteobacteria</taxon>
        <taxon>Enterobacterales</taxon>
        <taxon>Enterobacteriaceae</taxon>
        <taxon>Escherichia</taxon>
    </lineage>
</organism>
<sequence length="83" mass="9739">MHSAQETQPRDGHLMLHSDQGVQYKSNKYKILLCRYEAMQSMSRRGNYLDNSPMGRVFRRFKSKWLAKGGYGDFSHAVRDIKQ</sequence>
<evidence type="ECO:0000313" key="1">
    <source>
        <dbReference type="EMBL" id="QRG44938.1"/>
    </source>
</evidence>
<geneLocation type="plasmid" evidence="1">
    <name>pESBL3301-IncF</name>
</geneLocation>
<dbReference type="AlphaFoldDB" id="A0A890DLF2"/>
<dbReference type="EMBL" id="MW390544">
    <property type="protein sequence ID" value="QRG44937.1"/>
    <property type="molecule type" value="Genomic_DNA"/>
</dbReference>
<proteinExistence type="predicted"/>
<name>A0A890DLF2_ECOLX</name>
<dbReference type="EMBL" id="MW390544">
    <property type="protein sequence ID" value="QRG44938.1"/>
    <property type="molecule type" value="Genomic_DNA"/>
</dbReference>
<dbReference type="PANTHER" id="PTHR46889">
    <property type="entry name" value="TRANSPOSASE INSF FOR INSERTION SEQUENCE IS3B-RELATED"/>
    <property type="match status" value="1"/>
</dbReference>
<keyword evidence="1" id="KW-0614">Plasmid</keyword>
<protein>
    <submittedName>
        <fullName evidence="1">Mobile element protein</fullName>
    </submittedName>
</protein>
<dbReference type="SUPFAM" id="SSF53098">
    <property type="entry name" value="Ribonuclease H-like"/>
    <property type="match status" value="1"/>
</dbReference>
<accession>A0A890DLF2</accession>
<dbReference type="InterPro" id="IPR012337">
    <property type="entry name" value="RNaseH-like_sf"/>
</dbReference>
<dbReference type="PANTHER" id="PTHR46889:SF4">
    <property type="entry name" value="TRANSPOSASE INSO FOR INSERTION SEQUENCE ELEMENT IS911B-RELATED"/>
    <property type="match status" value="1"/>
</dbReference>
<reference evidence="1" key="1">
    <citation type="journal article" date="2021" name="Sci. Rep.">
        <title>Antibiotic resistance plasmid composition and architecture in Escherichia coli isolates from meat.</title>
        <authorList>
            <person name="Darphorn T.S."/>
            <person name="Bel K."/>
            <person name="Koenders-van Sint Anneland B.B."/>
            <person name="Brul S."/>
            <person name="Ter Kuile B.H."/>
        </authorList>
    </citation>
    <scope>NUCLEOTIDE SEQUENCE</scope>
    <source>
        <strain evidence="1">ESBL3301</strain>
        <plasmid evidence="1">pESBL3301-IncF</plasmid>
    </source>
</reference>
<dbReference type="InterPro" id="IPR050900">
    <property type="entry name" value="Transposase_IS3/IS150/IS904"/>
</dbReference>